<evidence type="ECO:0000313" key="2">
    <source>
        <dbReference type="EMBL" id="CAH9108692.1"/>
    </source>
</evidence>
<feature type="compositionally biased region" description="Basic and acidic residues" evidence="1">
    <location>
        <begin position="63"/>
        <end position="72"/>
    </location>
</feature>
<sequence>MGACASKPKDLDTQEAPIPEAPLSPQKTDIHAAPEMQENKEDGEETKKEETLVDLTEPAQEAPKAEEAAVETETRKAEAVLGETTSTAAVVEKVSIEEDNKAKKVGDEDEKKKEEVVAVADEVVVASPAIAAVTEVKTETPVTA</sequence>
<dbReference type="EMBL" id="CAMAPF010000148">
    <property type="protein sequence ID" value="CAH9108692.1"/>
    <property type="molecule type" value="Genomic_DNA"/>
</dbReference>
<keyword evidence="3" id="KW-1185">Reference proteome</keyword>
<protein>
    <submittedName>
        <fullName evidence="2">Uncharacterized protein</fullName>
    </submittedName>
</protein>
<organism evidence="2 3">
    <name type="scientific">Cuscuta epithymum</name>
    <dbReference type="NCBI Taxonomy" id="186058"/>
    <lineage>
        <taxon>Eukaryota</taxon>
        <taxon>Viridiplantae</taxon>
        <taxon>Streptophyta</taxon>
        <taxon>Embryophyta</taxon>
        <taxon>Tracheophyta</taxon>
        <taxon>Spermatophyta</taxon>
        <taxon>Magnoliopsida</taxon>
        <taxon>eudicotyledons</taxon>
        <taxon>Gunneridae</taxon>
        <taxon>Pentapetalae</taxon>
        <taxon>asterids</taxon>
        <taxon>lamiids</taxon>
        <taxon>Solanales</taxon>
        <taxon>Convolvulaceae</taxon>
        <taxon>Cuscuteae</taxon>
        <taxon>Cuscuta</taxon>
        <taxon>Cuscuta subgen. Cuscuta</taxon>
    </lineage>
</organism>
<name>A0AAV0DVZ2_9ASTE</name>
<reference evidence="2" key="1">
    <citation type="submission" date="2022-07" db="EMBL/GenBank/DDBJ databases">
        <authorList>
            <person name="Macas J."/>
            <person name="Novak P."/>
            <person name="Neumann P."/>
        </authorList>
    </citation>
    <scope>NUCLEOTIDE SEQUENCE</scope>
</reference>
<evidence type="ECO:0000256" key="1">
    <source>
        <dbReference type="SAM" id="MobiDB-lite"/>
    </source>
</evidence>
<dbReference type="Proteomes" id="UP001152523">
    <property type="component" value="Unassembled WGS sequence"/>
</dbReference>
<accession>A0AAV0DVZ2</accession>
<gene>
    <name evidence="2" type="ORF">CEPIT_LOCUS18451</name>
</gene>
<comment type="caution">
    <text evidence="2">The sequence shown here is derived from an EMBL/GenBank/DDBJ whole genome shotgun (WGS) entry which is preliminary data.</text>
</comment>
<proteinExistence type="predicted"/>
<feature type="compositionally biased region" description="Basic and acidic residues" evidence="1">
    <location>
        <begin position="28"/>
        <end position="51"/>
    </location>
</feature>
<feature type="region of interest" description="Disordered" evidence="1">
    <location>
        <begin position="1"/>
        <end position="72"/>
    </location>
</feature>
<evidence type="ECO:0000313" key="3">
    <source>
        <dbReference type="Proteomes" id="UP001152523"/>
    </source>
</evidence>
<dbReference type="AlphaFoldDB" id="A0AAV0DVZ2"/>